<proteinExistence type="predicted"/>
<keyword evidence="4" id="KW-1185">Reference proteome</keyword>
<feature type="compositionally biased region" description="Low complexity" evidence="1">
    <location>
        <begin position="126"/>
        <end position="139"/>
    </location>
</feature>
<dbReference type="Proteomes" id="UP000799539">
    <property type="component" value="Unassembled WGS sequence"/>
</dbReference>
<keyword evidence="2" id="KW-0812">Transmembrane</keyword>
<organism evidence="3 4">
    <name type="scientific">Cercospora zeae-maydis SCOH1-5</name>
    <dbReference type="NCBI Taxonomy" id="717836"/>
    <lineage>
        <taxon>Eukaryota</taxon>
        <taxon>Fungi</taxon>
        <taxon>Dikarya</taxon>
        <taxon>Ascomycota</taxon>
        <taxon>Pezizomycotina</taxon>
        <taxon>Dothideomycetes</taxon>
        <taxon>Dothideomycetidae</taxon>
        <taxon>Mycosphaerellales</taxon>
        <taxon>Mycosphaerellaceae</taxon>
        <taxon>Cercospora</taxon>
    </lineage>
</organism>
<dbReference type="EMBL" id="ML992697">
    <property type="protein sequence ID" value="KAF2208037.1"/>
    <property type="molecule type" value="Genomic_DNA"/>
</dbReference>
<feature type="region of interest" description="Disordered" evidence="1">
    <location>
        <begin position="236"/>
        <end position="259"/>
    </location>
</feature>
<feature type="transmembrane region" description="Helical" evidence="2">
    <location>
        <begin position="408"/>
        <end position="427"/>
    </location>
</feature>
<feature type="region of interest" description="Disordered" evidence="1">
    <location>
        <begin position="1"/>
        <end position="43"/>
    </location>
</feature>
<feature type="transmembrane region" description="Helical" evidence="2">
    <location>
        <begin position="379"/>
        <end position="402"/>
    </location>
</feature>
<feature type="region of interest" description="Disordered" evidence="1">
    <location>
        <begin position="80"/>
        <end position="207"/>
    </location>
</feature>
<feature type="compositionally biased region" description="Polar residues" evidence="1">
    <location>
        <begin position="196"/>
        <end position="206"/>
    </location>
</feature>
<evidence type="ECO:0000256" key="1">
    <source>
        <dbReference type="SAM" id="MobiDB-lite"/>
    </source>
</evidence>
<sequence>MNISESHGQHEADGTQDQASIWSSARTQAQNSRASSPKTHDEAFIFSRYTKHPKLSRRLDSVSNWAASLPMIEDFEDLRDRDSDYASSGPPSPLDLTRTTNREHRPRVGQPPQAEREGPSKRRTSSPRSPLSRVLSPPLGALTKMTAPRTSSRNAGLDGWVRALQDNPDSCNTPTPAPDAKDSAFSLPGPAKPHAESSQDAASSLSDRAFRMPEPPQECIDAIKARCSFPRREPRVSTVTTVETENVPGPGSASPNSRSSLTITPHSGAFDSMGEHIQGTYLTRATSLAKRVVLTVPTSPTEEAEHEQDHLDFRRRVLEDCGANCQTNTQMAALCPFCEHVNVRYNQADYLEVLNGMIQQAREAEQRENAFGALDRFHVWIYVSCGVLSTMLTYCLVMYSMWADDPRALWVCLPLMPIQYMCFMAFFETGPGRESFNAEREPLLSQGWRYRSRRRTTHARILSPMWCEMNGTFVSSRTHFTPASYPLRNTSDHHPLNMQDEDIPKMRSLRPPPNDADASRVSKWVLDQASGLQAAKSTHSVILERRCAVALHDARRHWSCDVGLNLYQTDTIFTTLV</sequence>
<feature type="compositionally biased region" description="Polar residues" evidence="1">
    <location>
        <begin position="15"/>
        <end position="37"/>
    </location>
</feature>
<evidence type="ECO:0000313" key="4">
    <source>
        <dbReference type="Proteomes" id="UP000799539"/>
    </source>
</evidence>
<evidence type="ECO:0000256" key="2">
    <source>
        <dbReference type="SAM" id="Phobius"/>
    </source>
</evidence>
<accession>A0A6A6F6S2</accession>
<reference evidence="3" key="1">
    <citation type="journal article" date="2020" name="Stud. Mycol.">
        <title>101 Dothideomycetes genomes: a test case for predicting lifestyles and emergence of pathogens.</title>
        <authorList>
            <person name="Haridas S."/>
            <person name="Albert R."/>
            <person name="Binder M."/>
            <person name="Bloem J."/>
            <person name="Labutti K."/>
            <person name="Salamov A."/>
            <person name="Andreopoulos B."/>
            <person name="Baker S."/>
            <person name="Barry K."/>
            <person name="Bills G."/>
            <person name="Bluhm B."/>
            <person name="Cannon C."/>
            <person name="Castanera R."/>
            <person name="Culley D."/>
            <person name="Daum C."/>
            <person name="Ezra D."/>
            <person name="Gonzalez J."/>
            <person name="Henrissat B."/>
            <person name="Kuo A."/>
            <person name="Liang C."/>
            <person name="Lipzen A."/>
            <person name="Lutzoni F."/>
            <person name="Magnuson J."/>
            <person name="Mondo S."/>
            <person name="Nolan M."/>
            <person name="Ohm R."/>
            <person name="Pangilinan J."/>
            <person name="Park H.-J."/>
            <person name="Ramirez L."/>
            <person name="Alfaro M."/>
            <person name="Sun H."/>
            <person name="Tritt A."/>
            <person name="Yoshinaga Y."/>
            <person name="Zwiers L.-H."/>
            <person name="Turgeon B."/>
            <person name="Goodwin S."/>
            <person name="Spatafora J."/>
            <person name="Crous P."/>
            <person name="Grigoriev I."/>
        </authorList>
    </citation>
    <scope>NUCLEOTIDE SEQUENCE</scope>
    <source>
        <strain evidence="3">SCOH1-5</strain>
    </source>
</reference>
<protein>
    <submittedName>
        <fullName evidence="3">Uncharacterized protein</fullName>
    </submittedName>
</protein>
<name>A0A6A6F6S2_9PEZI</name>
<gene>
    <name evidence="3" type="ORF">CERZMDRAFT_87995</name>
</gene>
<keyword evidence="2" id="KW-1133">Transmembrane helix</keyword>
<dbReference type="AlphaFoldDB" id="A0A6A6F6S2"/>
<feature type="compositionally biased region" description="Low complexity" evidence="1">
    <location>
        <begin position="236"/>
        <end position="248"/>
    </location>
</feature>
<evidence type="ECO:0000313" key="3">
    <source>
        <dbReference type="EMBL" id="KAF2208037.1"/>
    </source>
</evidence>
<keyword evidence="2" id="KW-0472">Membrane</keyword>